<dbReference type="PROSITE" id="PS50158">
    <property type="entry name" value="ZF_CCHC"/>
    <property type="match status" value="1"/>
</dbReference>
<keyword evidence="7" id="KW-1185">Reference proteome</keyword>
<evidence type="ECO:0000256" key="1">
    <source>
        <dbReference type="ARBA" id="ARBA00022750"/>
    </source>
</evidence>
<gene>
    <name evidence="6" type="ORF">INT45_011171</name>
</gene>
<evidence type="ECO:0000256" key="4">
    <source>
        <dbReference type="SAM" id="MobiDB-lite"/>
    </source>
</evidence>
<organism evidence="6 7">
    <name type="scientific">Circinella minor</name>
    <dbReference type="NCBI Taxonomy" id="1195481"/>
    <lineage>
        <taxon>Eukaryota</taxon>
        <taxon>Fungi</taxon>
        <taxon>Fungi incertae sedis</taxon>
        <taxon>Mucoromycota</taxon>
        <taxon>Mucoromycotina</taxon>
        <taxon>Mucoromycetes</taxon>
        <taxon>Mucorales</taxon>
        <taxon>Lichtheimiaceae</taxon>
        <taxon>Circinella</taxon>
    </lineage>
</organism>
<evidence type="ECO:0000259" key="5">
    <source>
        <dbReference type="PROSITE" id="PS50158"/>
    </source>
</evidence>
<feature type="region of interest" description="Disordered" evidence="4">
    <location>
        <begin position="192"/>
        <end position="217"/>
    </location>
</feature>
<name>A0A8H7VB99_9FUNG</name>
<keyword evidence="1" id="KW-0645">Protease</keyword>
<feature type="compositionally biased region" description="Polar residues" evidence="4">
    <location>
        <begin position="470"/>
        <end position="487"/>
    </location>
</feature>
<feature type="region of interest" description="Disordered" evidence="4">
    <location>
        <begin position="449"/>
        <end position="487"/>
    </location>
</feature>
<feature type="coiled-coil region" evidence="3">
    <location>
        <begin position="79"/>
        <end position="106"/>
    </location>
</feature>
<accession>A0A8H7VB99</accession>
<dbReference type="InterPro" id="IPR036875">
    <property type="entry name" value="Znf_CCHC_sf"/>
</dbReference>
<dbReference type="InterPro" id="IPR021109">
    <property type="entry name" value="Peptidase_aspartic_dom_sf"/>
</dbReference>
<protein>
    <recommendedName>
        <fullName evidence="5">CCHC-type domain-containing protein</fullName>
    </recommendedName>
</protein>
<keyword evidence="2" id="KW-0863">Zinc-finger</keyword>
<dbReference type="GO" id="GO:0006508">
    <property type="term" value="P:proteolysis"/>
    <property type="evidence" value="ECO:0007669"/>
    <property type="project" value="InterPro"/>
</dbReference>
<dbReference type="InterPro" id="IPR001969">
    <property type="entry name" value="Aspartic_peptidase_AS"/>
</dbReference>
<dbReference type="GO" id="GO:0008270">
    <property type="term" value="F:zinc ion binding"/>
    <property type="evidence" value="ECO:0007669"/>
    <property type="project" value="UniProtKB-KW"/>
</dbReference>
<dbReference type="Gene3D" id="4.10.60.10">
    <property type="entry name" value="Zinc finger, CCHC-type"/>
    <property type="match status" value="1"/>
</dbReference>
<reference evidence="6 7" key="1">
    <citation type="submission" date="2020-12" db="EMBL/GenBank/DDBJ databases">
        <title>Metabolic potential, ecology and presence of endohyphal bacteria is reflected in genomic diversity of Mucoromycotina.</title>
        <authorList>
            <person name="Muszewska A."/>
            <person name="Okrasinska A."/>
            <person name="Steczkiewicz K."/>
            <person name="Drgas O."/>
            <person name="Orlowska M."/>
            <person name="Perlinska-Lenart U."/>
            <person name="Aleksandrzak-Piekarczyk T."/>
            <person name="Szatraj K."/>
            <person name="Zielenkiewicz U."/>
            <person name="Pilsyk S."/>
            <person name="Malc E."/>
            <person name="Mieczkowski P."/>
            <person name="Kruszewska J.S."/>
            <person name="Biernat P."/>
            <person name="Pawlowska J."/>
        </authorList>
    </citation>
    <scope>NUCLEOTIDE SEQUENCE [LARGE SCALE GENOMIC DNA]</scope>
    <source>
        <strain evidence="6 7">CBS 142.35</strain>
    </source>
</reference>
<evidence type="ECO:0000313" key="7">
    <source>
        <dbReference type="Proteomes" id="UP000646827"/>
    </source>
</evidence>
<dbReference type="AlphaFoldDB" id="A0A8H7VB99"/>
<comment type="caution">
    <text evidence="6">The sequence shown here is derived from an EMBL/GenBank/DDBJ whole genome shotgun (WGS) entry which is preliminary data.</text>
</comment>
<dbReference type="Proteomes" id="UP000646827">
    <property type="component" value="Unassembled WGS sequence"/>
</dbReference>
<keyword evidence="2" id="KW-0479">Metal-binding</keyword>
<dbReference type="SUPFAM" id="SSF50630">
    <property type="entry name" value="Acid proteases"/>
    <property type="match status" value="1"/>
</dbReference>
<dbReference type="GO" id="GO:0004190">
    <property type="term" value="F:aspartic-type endopeptidase activity"/>
    <property type="evidence" value="ECO:0007669"/>
    <property type="project" value="UniProtKB-KW"/>
</dbReference>
<feature type="domain" description="CCHC-type" evidence="5">
    <location>
        <begin position="436"/>
        <end position="451"/>
    </location>
</feature>
<proteinExistence type="predicted"/>
<dbReference type="OrthoDB" id="10595225at2759"/>
<keyword evidence="2" id="KW-0862">Zinc</keyword>
<sequence length="567" mass="63732">MDHNNHSQPQWPQDIDPWADRHHILMAQPTPFARALAAMAQPAIGQLPQQQYTSAPYESINEQQQVSRSAVTEISILREQEYQRQLAHQTQELEALRLKLTQQQENHRYELATVQQQMYRTIEELNGWSSVHSNSPLILLSNSPAVQQSQITTLEDRVMSQLDARSTQLHDQLLEQNRQTTQALESAIQRLTQATSQPVNRGQHEQQPPIPWQTRPIPVSDTNDRLTSIPTPLLGSADVPIVHGRTGRRLQFREYSGEGDALAWLLTFDKVATYFQWNENAKIQEFGLSMVEDTAYWWEALDASRKTSFEIIKCEFVSYHGGGIAAGEATMDKLHSLHQGTMSMTKFEVAKEVAKHHPVTLDEAINYAISLERVNRQANKKVGGSKKINNFGTINLAPTIPSSIQPALATAPALPTATTDEDADMQLNSQFKRNGKCHNCGKMGHWKKECRAPKRHQKGKKPHFYKQKYPRQNAQSQEPPIPDSETSTGNYFDQIWQTTMFTQGSQESGKCFFVPAVINNQNVDILVDTGSDITSATASMIKNLGIEFTDAPLLPIGYGDGKTTQVS</sequence>
<dbReference type="SUPFAM" id="SSF57756">
    <property type="entry name" value="Retrovirus zinc finger-like domains"/>
    <property type="match status" value="1"/>
</dbReference>
<dbReference type="Gene3D" id="2.40.70.10">
    <property type="entry name" value="Acid Proteases"/>
    <property type="match status" value="1"/>
</dbReference>
<evidence type="ECO:0000313" key="6">
    <source>
        <dbReference type="EMBL" id="KAG2212422.1"/>
    </source>
</evidence>
<dbReference type="InterPro" id="IPR001878">
    <property type="entry name" value="Znf_CCHC"/>
</dbReference>
<evidence type="ECO:0000256" key="3">
    <source>
        <dbReference type="SAM" id="Coils"/>
    </source>
</evidence>
<dbReference type="EMBL" id="JAEPRB010000761">
    <property type="protein sequence ID" value="KAG2212422.1"/>
    <property type="molecule type" value="Genomic_DNA"/>
</dbReference>
<evidence type="ECO:0000256" key="2">
    <source>
        <dbReference type="PROSITE-ProRule" id="PRU00047"/>
    </source>
</evidence>
<dbReference type="GO" id="GO:0003676">
    <property type="term" value="F:nucleic acid binding"/>
    <property type="evidence" value="ECO:0007669"/>
    <property type="project" value="InterPro"/>
</dbReference>
<keyword evidence="1" id="KW-0378">Hydrolase</keyword>
<dbReference type="SMART" id="SM00343">
    <property type="entry name" value="ZnF_C2HC"/>
    <property type="match status" value="1"/>
</dbReference>
<dbReference type="PROSITE" id="PS00141">
    <property type="entry name" value="ASP_PROTEASE"/>
    <property type="match status" value="1"/>
</dbReference>
<dbReference type="Pfam" id="PF00098">
    <property type="entry name" value="zf-CCHC"/>
    <property type="match status" value="1"/>
</dbReference>
<keyword evidence="3" id="KW-0175">Coiled coil</keyword>
<feature type="compositionally biased region" description="Basic residues" evidence="4">
    <location>
        <begin position="453"/>
        <end position="469"/>
    </location>
</feature>
<keyword evidence="1" id="KW-0064">Aspartyl protease</keyword>